<feature type="transmembrane region" description="Helical" evidence="2">
    <location>
        <begin position="166"/>
        <end position="185"/>
    </location>
</feature>
<reference evidence="5" key="1">
    <citation type="submission" date="2016-10" db="EMBL/GenBank/DDBJ databases">
        <authorList>
            <person name="Varghese N."/>
            <person name="Submissions S."/>
        </authorList>
    </citation>
    <scope>NUCLEOTIDE SEQUENCE [LARGE SCALE GENOMIC DNA]</scope>
    <source>
        <strain evidence="5">KPR-1</strain>
    </source>
</reference>
<accession>A0A1H3YPS6</accession>
<keyword evidence="2" id="KW-0812">Transmembrane</keyword>
<keyword evidence="5" id="KW-1185">Reference proteome</keyword>
<keyword evidence="2" id="KW-1133">Transmembrane helix</keyword>
<evidence type="ECO:0000256" key="2">
    <source>
        <dbReference type="SAM" id="Phobius"/>
    </source>
</evidence>
<feature type="transmembrane region" description="Helical" evidence="2">
    <location>
        <begin position="235"/>
        <end position="256"/>
    </location>
</feature>
<evidence type="ECO:0000313" key="4">
    <source>
        <dbReference type="EMBL" id="SEA13480.1"/>
    </source>
</evidence>
<evidence type="ECO:0000313" key="5">
    <source>
        <dbReference type="Proteomes" id="UP000199288"/>
    </source>
</evidence>
<dbReference type="RefSeq" id="WP_092562902.1">
    <property type="nucleotide sequence ID" value="NZ_FNQV01000005.1"/>
</dbReference>
<feature type="transmembrane region" description="Helical" evidence="2">
    <location>
        <begin position="116"/>
        <end position="140"/>
    </location>
</feature>
<dbReference type="Pfam" id="PF25591">
    <property type="entry name" value="LRV_2"/>
    <property type="match status" value="1"/>
</dbReference>
<gene>
    <name evidence="4" type="ORF">SAMN02910418_00956</name>
</gene>
<feature type="domain" description="Leucine rich repeat variant" evidence="3">
    <location>
        <begin position="9"/>
        <end position="60"/>
    </location>
</feature>
<proteinExistence type="predicted"/>
<sequence>MTSPDPSTYTAETLNDPTLSPETLAHIAQHRPDLRAAVAKHPACYPALKEWIDQQAGSSAYAASGTDQVGEGAKKIAAEAKEFFQTNVAPAASSAAKNLRNATTAEYAKVKGSKDVAAWIPLAIPALGLLGLISLFLPFVSVTVDFLGDRRSQSITLFSEGMSGRGVMLLLLLLAVIVFGALSLLKQVAWAPLASHIAAAVAGLLGLFISIDALASLSSASSAGYDFGAKISPSIGLFLLLLVSLALLAAAALALWPRFAKAKQQPPAAPPSSTPPPSTPPSAPPSSTPPSTPPTTPEA</sequence>
<dbReference type="AlphaFoldDB" id="A0A1H3YPS6"/>
<feature type="transmembrane region" description="Helical" evidence="2">
    <location>
        <begin position="197"/>
        <end position="215"/>
    </location>
</feature>
<keyword evidence="2" id="KW-0472">Membrane</keyword>
<name>A0A1H3YPS6_9ACTO</name>
<feature type="region of interest" description="Disordered" evidence="1">
    <location>
        <begin position="264"/>
        <end position="299"/>
    </location>
</feature>
<dbReference type="InterPro" id="IPR057893">
    <property type="entry name" value="LRV_2"/>
</dbReference>
<protein>
    <recommendedName>
        <fullName evidence="3">Leucine rich repeat variant domain-containing protein</fullName>
    </recommendedName>
</protein>
<dbReference type="Proteomes" id="UP000199288">
    <property type="component" value="Unassembled WGS sequence"/>
</dbReference>
<dbReference type="EMBL" id="FNQV01000005">
    <property type="protein sequence ID" value="SEA13480.1"/>
    <property type="molecule type" value="Genomic_DNA"/>
</dbReference>
<evidence type="ECO:0000259" key="3">
    <source>
        <dbReference type="Pfam" id="PF25591"/>
    </source>
</evidence>
<organism evidence="4 5">
    <name type="scientific">Bowdeniella nasicola</name>
    <dbReference type="NCBI Taxonomy" id="208480"/>
    <lineage>
        <taxon>Bacteria</taxon>
        <taxon>Bacillati</taxon>
        <taxon>Actinomycetota</taxon>
        <taxon>Actinomycetes</taxon>
        <taxon>Actinomycetales</taxon>
        <taxon>Actinomycetaceae</taxon>
        <taxon>Bowdeniella</taxon>
    </lineage>
</organism>
<feature type="compositionally biased region" description="Pro residues" evidence="1">
    <location>
        <begin position="267"/>
        <end position="299"/>
    </location>
</feature>
<dbReference type="OrthoDB" id="3261179at2"/>
<evidence type="ECO:0000256" key="1">
    <source>
        <dbReference type="SAM" id="MobiDB-lite"/>
    </source>
</evidence>